<evidence type="ECO:0000313" key="2">
    <source>
        <dbReference type="EMBL" id="ATG34769.1"/>
    </source>
</evidence>
<dbReference type="Proteomes" id="UP000218891">
    <property type="component" value="Chromosome"/>
</dbReference>
<keyword evidence="1" id="KW-1133">Transmembrane helix</keyword>
<evidence type="ECO:0000256" key="1">
    <source>
        <dbReference type="SAM" id="Phobius"/>
    </source>
</evidence>
<dbReference type="EMBL" id="CP010643">
    <property type="protein sequence ID" value="ATG34769.1"/>
    <property type="molecule type" value="Genomic_DNA"/>
</dbReference>
<organism evidence="2 3">
    <name type="scientific">Phaeobacter piscinae</name>
    <dbReference type="NCBI Taxonomy" id="1580596"/>
    <lineage>
        <taxon>Bacteria</taxon>
        <taxon>Pseudomonadati</taxon>
        <taxon>Pseudomonadota</taxon>
        <taxon>Alphaproteobacteria</taxon>
        <taxon>Rhodobacterales</taxon>
        <taxon>Roseobacteraceae</taxon>
        <taxon>Phaeobacter</taxon>
    </lineage>
</organism>
<dbReference type="RefSeq" id="WP_096788715.1">
    <property type="nucleotide sequence ID" value="NZ_CP010643.1"/>
</dbReference>
<feature type="transmembrane region" description="Helical" evidence="1">
    <location>
        <begin position="12"/>
        <end position="36"/>
    </location>
</feature>
<keyword evidence="1" id="KW-0472">Membrane</keyword>
<evidence type="ECO:0008006" key="4">
    <source>
        <dbReference type="Google" id="ProtNLM"/>
    </source>
</evidence>
<reference evidence="2 3" key="3">
    <citation type="journal article" date="2017" name="Int. J. Syst. Evol. Microbiol.">
        <title>Adaptation of Surface-Associated Bacteria to the Open Ocean: A Genomically Distinct Subpopulation of Phaeobacter gallaeciensis Colonizes Pacific Mesozooplankton.</title>
        <authorList>
            <person name="Freese H.M."/>
            <person name="Methner A."/>
            <person name="Overmann J."/>
        </authorList>
    </citation>
    <scope>NUCLEOTIDE SEQUENCE [LARGE SCALE GENOMIC DNA]</scope>
    <source>
        <strain evidence="2 3">P36</strain>
    </source>
</reference>
<feature type="transmembrane region" description="Helical" evidence="1">
    <location>
        <begin position="56"/>
        <end position="79"/>
    </location>
</feature>
<protein>
    <recommendedName>
        <fullName evidence="4">MAPEG family protein</fullName>
    </recommendedName>
</protein>
<sequence length="83" mass="9754">MTRMRLLNYITFVILMVSTVMGYQSPWGLLFVYWTIQNFYSGRAFLLSDVNRDEEPVLFWLTQIAWIVLGLMLVALDLFPVQS</sequence>
<accession>A0ABN5DD00</accession>
<keyword evidence="3" id="KW-1185">Reference proteome</keyword>
<gene>
    <name evidence="2" type="ORF">PhaeoP36_00600</name>
</gene>
<name>A0ABN5DD00_9RHOB</name>
<keyword evidence="1" id="KW-0812">Transmembrane</keyword>
<evidence type="ECO:0000313" key="3">
    <source>
        <dbReference type="Proteomes" id="UP000218891"/>
    </source>
</evidence>
<reference evidence="2 3" key="1">
    <citation type="journal article" date="2017" name="Front. Microbiol.">
        <title>Phaeobacter piscinae sp. nov., a species of the Roseobacter group and potential aquaculture probiont.</title>
        <authorList>
            <person name="Sonnenschein E.C."/>
            <person name="Phippen C.B.W."/>
            <person name="Nielsen K.F."/>
            <person name="Mateiu R.V."/>
            <person name="Melchiorsen J."/>
            <person name="Gram L."/>
            <person name="Overmann J."/>
            <person name="Freese H.M."/>
        </authorList>
    </citation>
    <scope>NUCLEOTIDE SEQUENCE [LARGE SCALE GENOMIC DNA]</scope>
    <source>
        <strain evidence="2 3">P36</strain>
    </source>
</reference>
<reference evidence="2 3" key="4">
    <citation type="journal article" date="2018" name="Environ. Microbiol. Rep.">
        <title>Phylogenetic distribution of roseobacticides in the Roseobacter group and their effect on microalgae.</title>
        <authorList>
            <person name="Sonnenschein E.C."/>
            <person name="Phippen C.B."/>
            <person name="Bentzon-Tilia M."/>
            <person name="Rasmussen S.A."/>
            <person name="Nielsen K.F."/>
            <person name="Gram L."/>
        </authorList>
    </citation>
    <scope>NUCLEOTIDE SEQUENCE [LARGE SCALE GENOMIC DNA]</scope>
    <source>
        <strain evidence="2 3">P36</strain>
    </source>
</reference>
<proteinExistence type="predicted"/>
<reference evidence="2 3" key="2">
    <citation type="journal article" date="2017" name="Genome Biol. Evol.">
        <title>Trajectories and Drivers of Genome Evolution in Surface-Associated Marine Phaeobacter.</title>
        <authorList>
            <person name="Freese H.M."/>
            <person name="Sikorski J."/>
            <person name="Bunk B."/>
            <person name="Scheuner C."/>
            <person name="Meier-Kolthoff J.P."/>
            <person name="Sproer C."/>
            <person name="Gram L."/>
            <person name="Overmann J."/>
        </authorList>
    </citation>
    <scope>NUCLEOTIDE SEQUENCE [LARGE SCALE GENOMIC DNA]</scope>
    <source>
        <strain evidence="2 3">P36</strain>
    </source>
</reference>